<comment type="caution">
    <text evidence="4">The sequence shown here is derived from an EMBL/GenBank/DDBJ whole genome shotgun (WGS) entry which is preliminary data.</text>
</comment>
<dbReference type="Pfam" id="PF14432">
    <property type="entry name" value="DYW_deaminase"/>
    <property type="match status" value="1"/>
</dbReference>
<dbReference type="NCBIfam" id="TIGR00756">
    <property type="entry name" value="PPR"/>
    <property type="match status" value="4"/>
</dbReference>
<dbReference type="InterPro" id="IPR046848">
    <property type="entry name" value="E_motif"/>
</dbReference>
<evidence type="ECO:0000313" key="5">
    <source>
        <dbReference type="Proteomes" id="UP001420932"/>
    </source>
</evidence>
<dbReference type="GO" id="GO:0009451">
    <property type="term" value="P:RNA modification"/>
    <property type="evidence" value="ECO:0007669"/>
    <property type="project" value="InterPro"/>
</dbReference>
<dbReference type="Gene3D" id="1.25.40.10">
    <property type="entry name" value="Tetratricopeptide repeat domain"/>
    <property type="match status" value="5"/>
</dbReference>
<dbReference type="InterPro" id="IPR032867">
    <property type="entry name" value="DYW_dom"/>
</dbReference>
<feature type="repeat" description="PPR" evidence="2">
    <location>
        <begin position="24"/>
        <end position="58"/>
    </location>
</feature>
<protein>
    <recommendedName>
        <fullName evidence="3">DYW domain-containing protein</fullName>
    </recommendedName>
</protein>
<dbReference type="PROSITE" id="PS51375">
    <property type="entry name" value="PPR"/>
    <property type="match status" value="4"/>
</dbReference>
<gene>
    <name evidence="4" type="ORF">Syun_017487</name>
</gene>
<dbReference type="Pfam" id="PF20431">
    <property type="entry name" value="E_motif"/>
    <property type="match status" value="1"/>
</dbReference>
<dbReference type="GO" id="GO:0003723">
    <property type="term" value="F:RNA binding"/>
    <property type="evidence" value="ECO:0007669"/>
    <property type="project" value="InterPro"/>
</dbReference>
<feature type="repeat" description="PPR" evidence="2">
    <location>
        <begin position="125"/>
        <end position="159"/>
    </location>
</feature>
<proteinExistence type="predicted"/>
<dbReference type="Pfam" id="PF13041">
    <property type="entry name" value="PPR_2"/>
    <property type="match status" value="3"/>
</dbReference>
<dbReference type="Proteomes" id="UP001420932">
    <property type="component" value="Unassembled WGS sequence"/>
</dbReference>
<dbReference type="GO" id="GO:0008270">
    <property type="term" value="F:zinc ion binding"/>
    <property type="evidence" value="ECO:0007669"/>
    <property type="project" value="InterPro"/>
</dbReference>
<dbReference type="EMBL" id="JBBNAF010000007">
    <property type="protein sequence ID" value="KAK9128690.1"/>
    <property type="molecule type" value="Genomic_DNA"/>
</dbReference>
<sequence>MRAFAARGDADTARHMFDEFPRKNVIFYNVMIRSYVNNNMYYNALVLYASMLGSGIRPDNYTFPCVLKACSGCENLRVGLQIHAAALRVGLDANLFVGNGLIFMYGKCDLLCDARRVLDGTRRKDVVSWNSMLALFARNGRFDDGLEVCIEMELLSFKPDEGTLASLSPAITNTSAANVAFASEMFNKMPNNSLISWNVMIAVYVNNSMLDKALELFSQMETNGIEPDAITLAIVLPTCGDLFALTLGRQIHEYVVRKKLCPNLILENALVDMYAKCGCSWAAREVLDAMKSHDVVSWTSMISVYGMNGQDRDAMALFRKMMDSGLIPDQIAFISILSACSHSGLLEEGCVDEAYKFIKEMPLEPNERVWGPLLGAYRIYSNMSLGLIATDHLFRLVPTQSGYYVLLSNIYAKAGRWEEVTAVSSIMKSKGIKKLPGCSNAELGDRQDEGRWYVPEMDFALHNVEDEDKENHLAVHNEKLAIAFVIINTKPGTATKITKNLRMCGDCHIAVKHISKIAKPYVTMLGPMPRFKLFYYPN</sequence>
<reference evidence="4 5" key="1">
    <citation type="submission" date="2024-01" db="EMBL/GenBank/DDBJ databases">
        <title>Genome assemblies of Stephania.</title>
        <authorList>
            <person name="Yang L."/>
        </authorList>
    </citation>
    <scope>NUCLEOTIDE SEQUENCE [LARGE SCALE GENOMIC DNA]</scope>
    <source>
        <strain evidence="4">YNDBR</strain>
        <tissue evidence="4">Leaf</tissue>
    </source>
</reference>
<evidence type="ECO:0000256" key="2">
    <source>
        <dbReference type="PROSITE-ProRule" id="PRU00708"/>
    </source>
</evidence>
<dbReference type="PANTHER" id="PTHR47926:SF373">
    <property type="entry name" value="TETRATRICOPEPTIDE-LIKE HELICAL DOMAIN SUPERFAMILY, DYW DOMAIN-CONTAINING PROTEIN"/>
    <property type="match status" value="1"/>
</dbReference>
<evidence type="ECO:0000313" key="4">
    <source>
        <dbReference type="EMBL" id="KAK9128690.1"/>
    </source>
</evidence>
<dbReference type="InterPro" id="IPR002885">
    <property type="entry name" value="PPR_rpt"/>
</dbReference>
<organism evidence="4 5">
    <name type="scientific">Stephania yunnanensis</name>
    <dbReference type="NCBI Taxonomy" id="152371"/>
    <lineage>
        <taxon>Eukaryota</taxon>
        <taxon>Viridiplantae</taxon>
        <taxon>Streptophyta</taxon>
        <taxon>Embryophyta</taxon>
        <taxon>Tracheophyta</taxon>
        <taxon>Spermatophyta</taxon>
        <taxon>Magnoliopsida</taxon>
        <taxon>Ranunculales</taxon>
        <taxon>Menispermaceae</taxon>
        <taxon>Menispermoideae</taxon>
        <taxon>Cissampelideae</taxon>
        <taxon>Stephania</taxon>
    </lineage>
</organism>
<dbReference type="FunFam" id="1.25.40.10:FF:000144">
    <property type="entry name" value="Pentatricopeptide repeat-containing protein, mitochondrial"/>
    <property type="match status" value="1"/>
</dbReference>
<dbReference type="InterPro" id="IPR046960">
    <property type="entry name" value="PPR_At4g14850-like_plant"/>
</dbReference>
<dbReference type="AlphaFoldDB" id="A0AAP0J7Y6"/>
<name>A0AAP0J7Y6_9MAGN</name>
<evidence type="ECO:0000259" key="3">
    <source>
        <dbReference type="Pfam" id="PF14432"/>
    </source>
</evidence>
<feature type="repeat" description="PPR" evidence="2">
    <location>
        <begin position="193"/>
        <end position="227"/>
    </location>
</feature>
<dbReference type="InterPro" id="IPR011990">
    <property type="entry name" value="TPR-like_helical_dom_sf"/>
</dbReference>
<accession>A0AAP0J7Y6</accession>
<keyword evidence="5" id="KW-1185">Reference proteome</keyword>
<dbReference type="Pfam" id="PF01535">
    <property type="entry name" value="PPR"/>
    <property type="match status" value="1"/>
</dbReference>
<evidence type="ECO:0000256" key="1">
    <source>
        <dbReference type="ARBA" id="ARBA00022737"/>
    </source>
</evidence>
<feature type="repeat" description="PPR" evidence="2">
    <location>
        <begin position="294"/>
        <end position="328"/>
    </location>
</feature>
<feature type="domain" description="DYW" evidence="3">
    <location>
        <begin position="453"/>
        <end position="524"/>
    </location>
</feature>
<dbReference type="FunFam" id="1.25.40.10:FF:000344">
    <property type="entry name" value="Pentatricopeptide repeat-containing protein"/>
    <property type="match status" value="1"/>
</dbReference>
<dbReference type="PANTHER" id="PTHR47926">
    <property type="entry name" value="PENTATRICOPEPTIDE REPEAT-CONTAINING PROTEIN"/>
    <property type="match status" value="1"/>
</dbReference>
<keyword evidence="1" id="KW-0677">Repeat</keyword>